<evidence type="ECO:0000313" key="3">
    <source>
        <dbReference type="Proteomes" id="UP000620124"/>
    </source>
</evidence>
<dbReference type="EMBL" id="JACAZI010000014">
    <property type="protein sequence ID" value="KAF7344910.1"/>
    <property type="molecule type" value="Genomic_DNA"/>
</dbReference>
<sequence length="163" mass="18076">MYVPLHAGSLAIPIFPFLTQTLILLAISLTQIRAPSTPCATSARVAHEQRRLARSEYRRQGTQPFTPSPILAYVVPLSLSALPSRPYEMRRSEPLQSVLSGAKGPATVKNENARTICQSRSGYAPLLRPILHPYLLAIAVVSARPHLRERVHSHYAVYVMQTL</sequence>
<accession>A0A8H6XNB6</accession>
<evidence type="ECO:0000313" key="2">
    <source>
        <dbReference type="EMBL" id="KAF7344910.1"/>
    </source>
</evidence>
<feature type="transmembrane region" description="Helical" evidence="1">
    <location>
        <begin position="6"/>
        <end position="27"/>
    </location>
</feature>
<proteinExistence type="predicted"/>
<keyword evidence="1" id="KW-1133">Transmembrane helix</keyword>
<protein>
    <submittedName>
        <fullName evidence="2">Uncharacterized protein</fullName>
    </submittedName>
</protein>
<gene>
    <name evidence="2" type="ORF">MVEN_01653400</name>
</gene>
<keyword evidence="1" id="KW-0812">Transmembrane</keyword>
<reference evidence="2" key="1">
    <citation type="submission" date="2020-05" db="EMBL/GenBank/DDBJ databases">
        <title>Mycena genomes resolve the evolution of fungal bioluminescence.</title>
        <authorList>
            <person name="Tsai I.J."/>
        </authorList>
    </citation>
    <scope>NUCLEOTIDE SEQUENCE</scope>
    <source>
        <strain evidence="2">CCC161011</strain>
    </source>
</reference>
<dbReference type="Proteomes" id="UP000620124">
    <property type="component" value="Unassembled WGS sequence"/>
</dbReference>
<comment type="caution">
    <text evidence="2">The sequence shown here is derived from an EMBL/GenBank/DDBJ whole genome shotgun (WGS) entry which is preliminary data.</text>
</comment>
<keyword evidence="1" id="KW-0472">Membrane</keyword>
<organism evidence="2 3">
    <name type="scientific">Mycena venus</name>
    <dbReference type="NCBI Taxonomy" id="2733690"/>
    <lineage>
        <taxon>Eukaryota</taxon>
        <taxon>Fungi</taxon>
        <taxon>Dikarya</taxon>
        <taxon>Basidiomycota</taxon>
        <taxon>Agaricomycotina</taxon>
        <taxon>Agaricomycetes</taxon>
        <taxon>Agaricomycetidae</taxon>
        <taxon>Agaricales</taxon>
        <taxon>Marasmiineae</taxon>
        <taxon>Mycenaceae</taxon>
        <taxon>Mycena</taxon>
    </lineage>
</organism>
<evidence type="ECO:0000256" key="1">
    <source>
        <dbReference type="SAM" id="Phobius"/>
    </source>
</evidence>
<name>A0A8H6XNB6_9AGAR</name>
<dbReference type="AlphaFoldDB" id="A0A8H6XNB6"/>
<keyword evidence="3" id="KW-1185">Reference proteome</keyword>